<accession>A0A369TA05</accession>
<comment type="caution">
    <text evidence="1">The sequence shown here is derived from an EMBL/GenBank/DDBJ whole genome shotgun (WGS) entry which is preliminary data.</text>
</comment>
<gene>
    <name evidence="1" type="ORF">DRB17_14875</name>
</gene>
<evidence type="ECO:0000313" key="1">
    <source>
        <dbReference type="EMBL" id="RDD61007.1"/>
    </source>
</evidence>
<dbReference type="Proteomes" id="UP000253941">
    <property type="component" value="Unassembled WGS sequence"/>
</dbReference>
<reference evidence="1 2" key="1">
    <citation type="submission" date="2018-07" db="EMBL/GenBank/DDBJ databases">
        <title>Venubactetium sediminum gen. nov., sp. nov., isolated from a marine solar saltern.</title>
        <authorList>
            <person name="Wang S."/>
        </authorList>
    </citation>
    <scope>NUCLEOTIDE SEQUENCE [LARGE SCALE GENOMIC DNA]</scope>
    <source>
        <strain evidence="1 2">WD2A32</strain>
    </source>
</reference>
<keyword evidence="2" id="KW-1185">Reference proteome</keyword>
<protein>
    <submittedName>
        <fullName evidence="1">Uncharacterized protein</fullName>
    </submittedName>
</protein>
<dbReference type="RefSeq" id="WP_114583010.1">
    <property type="nucleotide sequence ID" value="NZ_QPMH01000016.1"/>
</dbReference>
<proteinExistence type="predicted"/>
<organism evidence="1 2">
    <name type="scientific">Ferruginivarius sediminum</name>
    <dbReference type="NCBI Taxonomy" id="2661937"/>
    <lineage>
        <taxon>Bacteria</taxon>
        <taxon>Pseudomonadati</taxon>
        <taxon>Pseudomonadota</taxon>
        <taxon>Alphaproteobacteria</taxon>
        <taxon>Rhodospirillales</taxon>
        <taxon>Rhodospirillaceae</taxon>
        <taxon>Ferruginivarius</taxon>
    </lineage>
</organism>
<evidence type="ECO:0000313" key="2">
    <source>
        <dbReference type="Proteomes" id="UP000253941"/>
    </source>
</evidence>
<dbReference type="EMBL" id="QPMH01000016">
    <property type="protein sequence ID" value="RDD61007.1"/>
    <property type="molecule type" value="Genomic_DNA"/>
</dbReference>
<sequence length="78" mass="8865">MMRRLEDTLLELIESMRPRGEAAAIVRIDDVAFDLPLEVAVSPTLEILADFPRSRWRGGFDIAPSRCRISVRSVEHKS</sequence>
<name>A0A369TA05_9PROT</name>
<dbReference type="AlphaFoldDB" id="A0A369TA05"/>